<organism evidence="3 4">
    <name type="scientific">Streptomyces badius</name>
    <dbReference type="NCBI Taxonomy" id="1941"/>
    <lineage>
        <taxon>Bacteria</taxon>
        <taxon>Bacillati</taxon>
        <taxon>Actinomycetota</taxon>
        <taxon>Actinomycetes</taxon>
        <taxon>Kitasatosporales</taxon>
        <taxon>Streptomycetaceae</taxon>
        <taxon>Streptomyces</taxon>
    </lineage>
</organism>
<keyword evidence="3" id="KW-0456">Lyase</keyword>
<feature type="region of interest" description="Disordered" evidence="1">
    <location>
        <begin position="70"/>
        <end position="89"/>
    </location>
</feature>
<evidence type="ECO:0000259" key="2">
    <source>
        <dbReference type="Pfam" id="PF18029"/>
    </source>
</evidence>
<evidence type="ECO:0000313" key="4">
    <source>
        <dbReference type="Proteomes" id="UP000659767"/>
    </source>
</evidence>
<keyword evidence="4" id="KW-1185">Reference proteome</keyword>
<sequence length="156" mass="16784">MIVRGGPEPPSVWALDEPLPDREAPTMASKFTELAIDCADPMGLARFWCAVLDYEVQDVEEGEEVVAIGSPAVPEGKSRPGPVPPTLTFARVPEGKTVKNRLHIDVNPTDREQGEEVERLLALGARRAGIAPDGAGWVVLTDPEGNEFCVLGTRCP</sequence>
<gene>
    <name evidence="3" type="ORF">GCM10010253_12140</name>
</gene>
<accession>A0ABQ2SVM0</accession>
<dbReference type="SUPFAM" id="SSF54593">
    <property type="entry name" value="Glyoxalase/Bleomycin resistance protein/Dihydroxybiphenyl dioxygenase"/>
    <property type="match status" value="1"/>
</dbReference>
<dbReference type="CDD" id="cd06587">
    <property type="entry name" value="VOC"/>
    <property type="match status" value="1"/>
</dbReference>
<dbReference type="Gene3D" id="3.10.180.10">
    <property type="entry name" value="2,3-Dihydroxybiphenyl 1,2-Dioxygenase, domain 1"/>
    <property type="match status" value="1"/>
</dbReference>
<dbReference type="PANTHER" id="PTHR35908">
    <property type="entry name" value="HYPOTHETICAL FUSION PROTEIN"/>
    <property type="match status" value="1"/>
</dbReference>
<name>A0ABQ2SVM0_STRBA</name>
<evidence type="ECO:0000256" key="1">
    <source>
        <dbReference type="SAM" id="MobiDB-lite"/>
    </source>
</evidence>
<feature type="domain" description="Glyoxalase-like" evidence="2">
    <location>
        <begin position="34"/>
        <end position="151"/>
    </location>
</feature>
<dbReference type="Proteomes" id="UP000659767">
    <property type="component" value="Unassembled WGS sequence"/>
</dbReference>
<dbReference type="PANTHER" id="PTHR35908:SF1">
    <property type="entry name" value="CONSERVED PROTEIN"/>
    <property type="match status" value="1"/>
</dbReference>
<dbReference type="InterPro" id="IPR041581">
    <property type="entry name" value="Glyoxalase_6"/>
</dbReference>
<protein>
    <submittedName>
        <fullName evidence="3">Lactoylglutathione lyase</fullName>
    </submittedName>
</protein>
<evidence type="ECO:0000313" key="3">
    <source>
        <dbReference type="EMBL" id="GGS39830.1"/>
    </source>
</evidence>
<dbReference type="GO" id="GO:0016829">
    <property type="term" value="F:lyase activity"/>
    <property type="evidence" value="ECO:0007669"/>
    <property type="project" value="UniProtKB-KW"/>
</dbReference>
<dbReference type="InterPro" id="IPR029068">
    <property type="entry name" value="Glyas_Bleomycin-R_OHBP_Dase"/>
</dbReference>
<dbReference type="Pfam" id="PF18029">
    <property type="entry name" value="Glyoxalase_6"/>
    <property type="match status" value="1"/>
</dbReference>
<proteinExistence type="predicted"/>
<reference evidence="4" key="1">
    <citation type="journal article" date="2019" name="Int. J. Syst. Evol. Microbiol.">
        <title>The Global Catalogue of Microorganisms (GCM) 10K type strain sequencing project: providing services to taxonomists for standard genome sequencing and annotation.</title>
        <authorList>
            <consortium name="The Broad Institute Genomics Platform"/>
            <consortium name="The Broad Institute Genome Sequencing Center for Infectious Disease"/>
            <person name="Wu L."/>
            <person name="Ma J."/>
        </authorList>
    </citation>
    <scope>NUCLEOTIDE SEQUENCE [LARGE SCALE GENOMIC DNA]</scope>
    <source>
        <strain evidence="4">JCM 4350</strain>
    </source>
</reference>
<comment type="caution">
    <text evidence="3">The sequence shown here is derived from an EMBL/GenBank/DDBJ whole genome shotgun (WGS) entry which is preliminary data.</text>
</comment>
<dbReference type="EMBL" id="BMSZ01000002">
    <property type="protein sequence ID" value="GGS39830.1"/>
    <property type="molecule type" value="Genomic_DNA"/>
</dbReference>